<reference evidence="7" key="1">
    <citation type="journal article" date="2014" name="Int. J. Syst. Evol. Microbiol.">
        <title>Complete genome sequence of Corynebacterium casei LMG S-19264T (=DSM 44701T), isolated from a smear-ripened cheese.</title>
        <authorList>
            <consortium name="US DOE Joint Genome Institute (JGI-PGF)"/>
            <person name="Walter F."/>
            <person name="Albersmeier A."/>
            <person name="Kalinowski J."/>
            <person name="Ruckert C."/>
        </authorList>
    </citation>
    <scope>NUCLEOTIDE SEQUENCE</scope>
    <source>
        <strain evidence="7">KCTC 12343</strain>
    </source>
</reference>
<feature type="region of interest" description="Disordered" evidence="5">
    <location>
        <begin position="206"/>
        <end position="230"/>
    </location>
</feature>
<dbReference type="InterPro" id="IPR029055">
    <property type="entry name" value="Ntn_hydrolases_N"/>
</dbReference>
<dbReference type="PROSITE" id="PS51257">
    <property type="entry name" value="PROKAR_LIPOPROTEIN"/>
    <property type="match status" value="1"/>
</dbReference>
<keyword evidence="9" id="KW-1185">Reference proteome</keyword>
<dbReference type="GO" id="GO:0016811">
    <property type="term" value="F:hydrolase activity, acting on carbon-nitrogen (but not peptide) bonds, in linear amides"/>
    <property type="evidence" value="ECO:0007669"/>
    <property type="project" value="InterPro"/>
</dbReference>
<evidence type="ECO:0000313" key="7">
    <source>
        <dbReference type="EMBL" id="GGY45844.1"/>
    </source>
</evidence>
<protein>
    <submittedName>
        <fullName evidence="7 8">Acylase</fullName>
    </submittedName>
</protein>
<dbReference type="InterPro" id="IPR002692">
    <property type="entry name" value="S45"/>
</dbReference>
<feature type="signal peptide" evidence="6">
    <location>
        <begin position="1"/>
        <end position="17"/>
    </location>
</feature>
<gene>
    <name evidence="7" type="primary">pvdQ</name>
    <name evidence="8" type="ORF">EYF70_00950</name>
    <name evidence="7" type="ORF">GCM10007387_29910</name>
</gene>
<accession>A0A411WSE2</accession>
<feature type="compositionally biased region" description="Low complexity" evidence="5">
    <location>
        <begin position="212"/>
        <end position="221"/>
    </location>
</feature>
<evidence type="ECO:0000313" key="8">
    <source>
        <dbReference type="EMBL" id="QBH99567.1"/>
    </source>
</evidence>
<organism evidence="7 10">
    <name type="scientific">Pseudoduganella albidiflava</name>
    <dbReference type="NCBI Taxonomy" id="321983"/>
    <lineage>
        <taxon>Bacteria</taxon>
        <taxon>Pseudomonadati</taxon>
        <taxon>Pseudomonadota</taxon>
        <taxon>Betaproteobacteria</taxon>
        <taxon>Burkholderiales</taxon>
        <taxon>Oxalobacteraceae</taxon>
        <taxon>Telluria group</taxon>
        <taxon>Pseudoduganella</taxon>
    </lineage>
</organism>
<keyword evidence="4" id="KW-0865">Zymogen</keyword>
<dbReference type="EMBL" id="BMWV01000006">
    <property type="protein sequence ID" value="GGY45844.1"/>
    <property type="molecule type" value="Genomic_DNA"/>
</dbReference>
<dbReference type="InterPro" id="IPR043146">
    <property type="entry name" value="Penicillin_amidase_N_B-knob"/>
</dbReference>
<reference evidence="8 9" key="2">
    <citation type="submission" date="2019-02" db="EMBL/GenBank/DDBJ databases">
        <title>Draft Genome Sequences of Six Type Strains of the Genus Massilia.</title>
        <authorList>
            <person name="Miess H."/>
            <person name="Frediansyhah A."/>
            <person name="Gross H."/>
        </authorList>
    </citation>
    <scope>NUCLEOTIDE SEQUENCE [LARGE SCALE GENOMIC DNA]</scope>
    <source>
        <strain evidence="8 9">DSM 17472</strain>
    </source>
</reference>
<evidence type="ECO:0000256" key="1">
    <source>
        <dbReference type="ARBA" id="ARBA00006586"/>
    </source>
</evidence>
<sequence length="790" mass="84304">MTCKPNVAALAALSLLAACGSNDNNDHDNHNGNHNGNHPPAAQPRYQATIQRTSYGIPHIEAKDEAGLGFGIGYAYAEDNACLLASEIATVNGDRSRHFGPDLASSENPDFAVNNLDSDFFFRQWNDDAIVQEAWQAQPAEVQALMRGYAAGFNHYLAERGVAGLPQACRNGSWVRPMTELDLIRLMRRTGMTAMGWIGHIGATQPPGQGSTPAPAAARTRQPVRLPPPRLTASNAVAIGREASADGGGMLLGQPHLPWGDAQRFYQLHLTIPGKMDVMGATLPGLPAVGIGFTRDFAWTHTTDTSAHATVYALQLDRQDPTRYIVDGQSRPMLRRTITVPVKHPDGSMGTRSRTLYSTGDGPLFSHPEGLAWTSTTAYVLRDANAVNHRVVAQWYRMNLAKSLAELKDANLRLAGNPWNNTIAADRAGNTLMMNVSPIANLPDDALAGCVVPELSELAKAGLYVLDGSRAACAWRNEPGAPQPGTVPASRLPVLERRDYVQNANDSAWLSNPAAPLAGFPALVSRDSEEQGARTRLALSELAARLGKGRLTPADLREMALDNKVYLAPLLLPDLLAWCGTAGATAELATGCAGLAAWTGDAGLDAGIGLPYFTATMLDTLAMPGAWSVPFDPDDPVHTPRGLNYRDPAISQQLADSLAGVVGLFERAGIAADARLRDFQVSRRGGPAVPIHGGEGALGIFNTIDVVAEPHDGRFEVRGGTTYVQVVGFGADGPRAEALLAYSQSADPASPHHADQTQRFSRREWITLPFTAAEIAADPALKKRVISSSN</sequence>
<dbReference type="RefSeq" id="WP_131143723.1">
    <property type="nucleotide sequence ID" value="NZ_BMWV01000006.1"/>
</dbReference>
<dbReference type="GO" id="GO:0017000">
    <property type="term" value="P:antibiotic biosynthetic process"/>
    <property type="evidence" value="ECO:0007669"/>
    <property type="project" value="InterPro"/>
</dbReference>
<evidence type="ECO:0000313" key="9">
    <source>
        <dbReference type="Proteomes" id="UP000292307"/>
    </source>
</evidence>
<name>A0A411WSE2_9BURK</name>
<dbReference type="Proteomes" id="UP000628442">
    <property type="component" value="Unassembled WGS sequence"/>
</dbReference>
<feature type="chain" id="PRO_5044218985" evidence="6">
    <location>
        <begin position="18"/>
        <end position="790"/>
    </location>
</feature>
<dbReference type="PANTHER" id="PTHR34218:SF3">
    <property type="entry name" value="ACYL-HOMOSERINE LACTONE ACYLASE PVDQ"/>
    <property type="match status" value="1"/>
</dbReference>
<dbReference type="Pfam" id="PF01804">
    <property type="entry name" value="Penicil_amidase"/>
    <property type="match status" value="1"/>
</dbReference>
<comment type="similarity">
    <text evidence="1">Belongs to the peptidase S45 family.</text>
</comment>
<dbReference type="AlphaFoldDB" id="A0A411WSE2"/>
<evidence type="ECO:0000313" key="10">
    <source>
        <dbReference type="Proteomes" id="UP000628442"/>
    </source>
</evidence>
<keyword evidence="2 6" id="KW-0732">Signal</keyword>
<dbReference type="SUPFAM" id="SSF56235">
    <property type="entry name" value="N-terminal nucleophile aminohydrolases (Ntn hydrolases)"/>
    <property type="match status" value="1"/>
</dbReference>
<dbReference type="PANTHER" id="PTHR34218">
    <property type="entry name" value="PEPTIDASE S45 PENICILLIN AMIDASE"/>
    <property type="match status" value="1"/>
</dbReference>
<keyword evidence="3" id="KW-0378">Hydrolase</keyword>
<evidence type="ECO:0000256" key="5">
    <source>
        <dbReference type="SAM" id="MobiDB-lite"/>
    </source>
</evidence>
<feature type="region of interest" description="Disordered" evidence="5">
    <location>
        <begin position="24"/>
        <end position="43"/>
    </location>
</feature>
<evidence type="ECO:0000256" key="4">
    <source>
        <dbReference type="ARBA" id="ARBA00023145"/>
    </source>
</evidence>
<dbReference type="OrthoDB" id="9760084at2"/>
<evidence type="ECO:0000256" key="2">
    <source>
        <dbReference type="ARBA" id="ARBA00022729"/>
    </source>
</evidence>
<evidence type="ECO:0000256" key="6">
    <source>
        <dbReference type="SAM" id="SignalP"/>
    </source>
</evidence>
<dbReference type="InterPro" id="IPR023343">
    <property type="entry name" value="Penicillin_amidase_dom1"/>
</dbReference>
<proteinExistence type="inferred from homology"/>
<dbReference type="InterPro" id="IPR043147">
    <property type="entry name" value="Penicillin_amidase_A-knob"/>
</dbReference>
<reference evidence="7" key="3">
    <citation type="submission" date="2022-12" db="EMBL/GenBank/DDBJ databases">
        <authorList>
            <person name="Sun Q."/>
            <person name="Kim S."/>
        </authorList>
    </citation>
    <scope>NUCLEOTIDE SEQUENCE</scope>
    <source>
        <strain evidence="7">KCTC 12343</strain>
    </source>
</reference>
<dbReference type="Proteomes" id="UP000292307">
    <property type="component" value="Chromosome"/>
</dbReference>
<dbReference type="Gene3D" id="1.10.439.10">
    <property type="entry name" value="Penicillin Amidohydrolase, domain 1"/>
    <property type="match status" value="1"/>
</dbReference>
<dbReference type="Gene3D" id="2.30.120.10">
    <property type="match status" value="1"/>
</dbReference>
<dbReference type="Gene3D" id="3.60.20.10">
    <property type="entry name" value="Glutamine Phosphoribosylpyrophosphate, subunit 1, domain 1"/>
    <property type="match status" value="1"/>
</dbReference>
<dbReference type="EMBL" id="CP036401">
    <property type="protein sequence ID" value="QBH99567.1"/>
    <property type="molecule type" value="Genomic_DNA"/>
</dbReference>
<dbReference type="Gene3D" id="1.10.1400.10">
    <property type="match status" value="1"/>
</dbReference>
<evidence type="ECO:0000256" key="3">
    <source>
        <dbReference type="ARBA" id="ARBA00022801"/>
    </source>
</evidence>